<dbReference type="CDD" id="cd03263">
    <property type="entry name" value="ABC_subfamily_A"/>
    <property type="match status" value="1"/>
</dbReference>
<keyword evidence="3" id="KW-0547">Nucleotide-binding</keyword>
<feature type="transmembrane region" description="Helical" evidence="5">
    <location>
        <begin position="140"/>
        <end position="160"/>
    </location>
</feature>
<feature type="transmembrane region" description="Helical" evidence="5">
    <location>
        <begin position="249"/>
        <end position="270"/>
    </location>
</feature>
<organism evidence="7 8">
    <name type="scientific">Neonectria magnoliae</name>
    <dbReference type="NCBI Taxonomy" id="2732573"/>
    <lineage>
        <taxon>Eukaryota</taxon>
        <taxon>Fungi</taxon>
        <taxon>Dikarya</taxon>
        <taxon>Ascomycota</taxon>
        <taxon>Pezizomycotina</taxon>
        <taxon>Sordariomycetes</taxon>
        <taxon>Hypocreomycetidae</taxon>
        <taxon>Hypocreales</taxon>
        <taxon>Nectriaceae</taxon>
        <taxon>Neonectria</taxon>
    </lineage>
</organism>
<gene>
    <name evidence="7" type="ORF">QQZ08_011175</name>
</gene>
<dbReference type="Proteomes" id="UP001498421">
    <property type="component" value="Unassembled WGS sequence"/>
</dbReference>
<dbReference type="InterPro" id="IPR003593">
    <property type="entry name" value="AAA+_ATPase"/>
</dbReference>
<name>A0ABR1HDG2_9HYPO</name>
<keyword evidence="4" id="KW-0067">ATP-binding</keyword>
<dbReference type="PROSITE" id="PS00211">
    <property type="entry name" value="ABC_TRANSPORTER_1"/>
    <property type="match status" value="1"/>
</dbReference>
<feature type="transmembrane region" description="Helical" evidence="5">
    <location>
        <begin position="109"/>
        <end position="128"/>
    </location>
</feature>
<feature type="transmembrane region" description="Helical" evidence="5">
    <location>
        <begin position="78"/>
        <end position="97"/>
    </location>
</feature>
<dbReference type="SMART" id="SM00382">
    <property type="entry name" value="AAA"/>
    <property type="match status" value="1"/>
</dbReference>
<feature type="domain" description="ABC transporter" evidence="6">
    <location>
        <begin position="311"/>
        <end position="538"/>
    </location>
</feature>
<dbReference type="InterPro" id="IPR003439">
    <property type="entry name" value="ABC_transporter-like_ATP-bd"/>
</dbReference>
<feature type="transmembrane region" description="Helical" evidence="5">
    <location>
        <begin position="206"/>
        <end position="228"/>
    </location>
</feature>
<dbReference type="PANTHER" id="PTHR19229:SF36">
    <property type="entry name" value="ATP-BINDING CASSETTE SUB-FAMILY A MEMBER 2"/>
    <property type="match status" value="1"/>
</dbReference>
<protein>
    <recommendedName>
        <fullName evidence="6">ABC transporter domain-containing protein</fullName>
    </recommendedName>
</protein>
<reference evidence="7 8" key="1">
    <citation type="journal article" date="2025" name="Microbiol. Resour. Announc.">
        <title>Draft genome sequences for Neonectria magnoliae and Neonectria punicea, canker pathogens of Liriodendron tulipifera and Acer saccharum in West Virginia.</title>
        <authorList>
            <person name="Petronek H.M."/>
            <person name="Kasson M.T."/>
            <person name="Metheny A.M."/>
            <person name="Stauder C.M."/>
            <person name="Lovett B."/>
            <person name="Lynch S.C."/>
            <person name="Garnas J.R."/>
            <person name="Kasson L.R."/>
            <person name="Stajich J.E."/>
        </authorList>
    </citation>
    <scope>NUCLEOTIDE SEQUENCE [LARGE SCALE GENOMIC DNA]</scope>
    <source>
        <strain evidence="7 8">NRRL 64651</strain>
    </source>
</reference>
<keyword evidence="2" id="KW-0677">Repeat</keyword>
<evidence type="ECO:0000256" key="1">
    <source>
        <dbReference type="ARBA" id="ARBA00022448"/>
    </source>
</evidence>
<dbReference type="PANTHER" id="PTHR19229">
    <property type="entry name" value="ATP-BINDING CASSETTE TRANSPORTER SUBFAMILY A ABCA"/>
    <property type="match status" value="1"/>
</dbReference>
<comment type="caution">
    <text evidence="7">The sequence shown here is derived from an EMBL/GenBank/DDBJ whole genome shotgun (WGS) entry which is preliminary data.</text>
</comment>
<dbReference type="SUPFAM" id="SSF52540">
    <property type="entry name" value="P-loop containing nucleoside triphosphate hydrolases"/>
    <property type="match status" value="1"/>
</dbReference>
<keyword evidence="8" id="KW-1185">Reference proteome</keyword>
<dbReference type="InterPro" id="IPR017871">
    <property type="entry name" value="ABC_transporter-like_CS"/>
</dbReference>
<keyword evidence="5" id="KW-0812">Transmembrane</keyword>
<dbReference type="PROSITE" id="PS50893">
    <property type="entry name" value="ABC_TRANSPORTER_2"/>
    <property type="match status" value="1"/>
</dbReference>
<evidence type="ECO:0000256" key="4">
    <source>
        <dbReference type="ARBA" id="ARBA00022840"/>
    </source>
</evidence>
<keyword evidence="1" id="KW-0813">Transport</keyword>
<evidence type="ECO:0000313" key="7">
    <source>
        <dbReference type="EMBL" id="KAK7418591.1"/>
    </source>
</evidence>
<dbReference type="EMBL" id="JAZAVK010000163">
    <property type="protein sequence ID" value="KAK7418591.1"/>
    <property type="molecule type" value="Genomic_DNA"/>
</dbReference>
<evidence type="ECO:0000256" key="2">
    <source>
        <dbReference type="ARBA" id="ARBA00022737"/>
    </source>
</evidence>
<evidence type="ECO:0000259" key="6">
    <source>
        <dbReference type="PROSITE" id="PS50893"/>
    </source>
</evidence>
<evidence type="ECO:0000256" key="5">
    <source>
        <dbReference type="SAM" id="Phobius"/>
    </source>
</evidence>
<evidence type="ECO:0000313" key="8">
    <source>
        <dbReference type="Proteomes" id="UP001498421"/>
    </source>
</evidence>
<keyword evidence="5" id="KW-0472">Membrane</keyword>
<dbReference type="Gene3D" id="3.40.50.300">
    <property type="entry name" value="P-loop containing nucleotide triphosphate hydrolases"/>
    <property type="match status" value="1"/>
</dbReference>
<dbReference type="InterPro" id="IPR027417">
    <property type="entry name" value="P-loop_NTPase"/>
</dbReference>
<proteinExistence type="predicted"/>
<dbReference type="InterPro" id="IPR026082">
    <property type="entry name" value="ABCA"/>
</dbReference>
<sequence length="637" mass="69190">MVETLAQFNLEVQKQYADLNPGGFFLGDKPTIAWRADGPLVFGQTLQNLLDSTILNITIHSNYKPLAIPSVGKISDSLIFTTVFGLTMAVYPAFFGLNGVHALPLWSAYLVFDFLVTLLISAVATIILGAVTDIWYHLEYLFTVFLLYGTASTLFAYAMSLIVKSQLAAFAVTAATQAGMFLVFFIAYVASFSYVDPSNQTSTLNIIFFTMGILSPACSLSQALYLTLNIFGVTCKGRHVASYPGAIDVFGGPILYLSVQSLFLFGILLWKDSGLDILHHLKRRKVRSGKDPVTAEIEMGHTGFLGGDDCLEVHNLKKQFKEHIAVDDVSFTVSRGGCFALLGPNGGGKTTCISLIRGDLTPSGRDGEVFIDGTSIITHRAQARSKLGVCPQIDPLDNMTVGEHLRFYAEVRGIRDPQHNIDANIQGLGLHEYVNRIATKLSGGNKRKLSLGIALMGNPTVLLLDEPSSGMDALSKRKMWRTLASVIPGRGLVLTTHSMEEANALASRAGVLASKMLALGTTEELKAKYGASYVAHLVHRDAPHTSAEDMDGMVTLIQHQFPGLAGSRVDSVYHGQVRFEIDPRDSAGERSLADVLEMIETAKEALGAAYYSVSRVTLDQVFFSIVSQQLRARSSSL</sequence>
<evidence type="ECO:0000256" key="3">
    <source>
        <dbReference type="ARBA" id="ARBA00022741"/>
    </source>
</evidence>
<keyword evidence="5" id="KW-1133">Transmembrane helix</keyword>
<accession>A0ABR1HDG2</accession>
<dbReference type="Pfam" id="PF00005">
    <property type="entry name" value="ABC_tran"/>
    <property type="match status" value="1"/>
</dbReference>
<feature type="transmembrane region" description="Helical" evidence="5">
    <location>
        <begin position="167"/>
        <end position="194"/>
    </location>
</feature>